<feature type="region of interest" description="Disordered" evidence="1">
    <location>
        <begin position="1"/>
        <end position="36"/>
    </location>
</feature>
<reference evidence="2" key="1">
    <citation type="submission" date="2017-05" db="EMBL/GenBank/DDBJ databases">
        <title>Polyphasic characterization of four soil-derived phenanthrene-degrading Acidovorax strains and proposal of Acidovorax phenanthrenivorans sp. nov.</title>
        <authorList>
            <person name="Singleton D."/>
            <person name="Lee J."/>
            <person name="Dickey A.N."/>
            <person name="Stroud A."/>
            <person name="Scholl E.H."/>
            <person name="Wright F.A."/>
            <person name="Aitken M.D."/>
        </authorList>
    </citation>
    <scope>NUCLEOTIDE SEQUENCE</scope>
    <source>
        <strain evidence="2">P4</strain>
        <plasmid evidence="2">pACP4.3</plasmid>
    </source>
</reference>
<organism evidence="2 3">
    <name type="scientific">Acidovorax carolinensis</name>
    <dbReference type="NCBI Taxonomy" id="553814"/>
    <lineage>
        <taxon>Bacteria</taxon>
        <taxon>Pseudomonadati</taxon>
        <taxon>Pseudomonadota</taxon>
        <taxon>Betaproteobacteria</taxon>
        <taxon>Burkholderiales</taxon>
        <taxon>Comamonadaceae</taxon>
        <taxon>Acidovorax</taxon>
    </lineage>
</organism>
<dbReference type="RefSeq" id="WP_086929169.1">
    <property type="nucleotide sequence ID" value="NZ_CP021369.1"/>
</dbReference>
<geneLocation type="plasmid" evidence="2 3">
    <name>pACP4.3</name>
</geneLocation>
<evidence type="ECO:0000313" key="3">
    <source>
        <dbReference type="Proteomes" id="UP000194440"/>
    </source>
</evidence>
<protein>
    <submittedName>
        <fullName evidence="2">Uncharacterized protein</fullName>
    </submittedName>
</protein>
<accession>A0A240UIY5</accession>
<proteinExistence type="predicted"/>
<dbReference type="EMBL" id="CP021369">
    <property type="protein sequence ID" value="ART61464.1"/>
    <property type="molecule type" value="Genomic_DNA"/>
</dbReference>
<dbReference type="AlphaFoldDB" id="A0A240UIY5"/>
<dbReference type="KEGG" id="acip:CBP36_21080"/>
<gene>
    <name evidence="2" type="ORF">CBP36_21080</name>
</gene>
<name>A0A240UIY5_9BURK</name>
<dbReference type="Proteomes" id="UP000194440">
    <property type="component" value="Plasmid pACP4.3"/>
</dbReference>
<keyword evidence="2" id="KW-0614">Plasmid</keyword>
<evidence type="ECO:0000256" key="1">
    <source>
        <dbReference type="SAM" id="MobiDB-lite"/>
    </source>
</evidence>
<keyword evidence="3" id="KW-1185">Reference proteome</keyword>
<feature type="compositionally biased region" description="Basic and acidic residues" evidence="1">
    <location>
        <begin position="9"/>
        <end position="29"/>
    </location>
</feature>
<evidence type="ECO:0000313" key="2">
    <source>
        <dbReference type="EMBL" id="ART61464.1"/>
    </source>
</evidence>
<dbReference type="OrthoDB" id="9155791at2"/>
<sequence length="71" mass="7890">MQIKASQFIDRDGRRVLTDEGKPGRDGREGAGSTTEQMQGEIAAAIYAHGPRMNNAQLDEIIGWVRQFKTN</sequence>